<keyword evidence="1" id="KW-0812">Transmembrane</keyword>
<evidence type="ECO:0000256" key="1">
    <source>
        <dbReference type="SAM" id="Phobius"/>
    </source>
</evidence>
<evidence type="ECO:0000313" key="7">
    <source>
        <dbReference type="EMBL" id="CAB5006196.1"/>
    </source>
</evidence>
<evidence type="ECO:0000313" key="4">
    <source>
        <dbReference type="EMBL" id="CAB4828766.1"/>
    </source>
</evidence>
<gene>
    <name evidence="3" type="ORF">UFOPK2656_02761</name>
    <name evidence="4" type="ORF">UFOPK3099_01891</name>
    <name evidence="5" type="ORF">UFOPK3267_03143</name>
    <name evidence="6" type="ORF">UFOPK3651_02422</name>
    <name evidence="7" type="ORF">UFOPK3931_02540</name>
    <name evidence="2" type="ORF">UFOPK4189_02940</name>
</gene>
<evidence type="ECO:0000313" key="6">
    <source>
        <dbReference type="EMBL" id="CAB4944501.1"/>
    </source>
</evidence>
<dbReference type="EMBL" id="CAFBMT010000015">
    <property type="protein sequence ID" value="CAB4944501.1"/>
    <property type="molecule type" value="Genomic_DNA"/>
</dbReference>
<dbReference type="EMBL" id="CAFBIY010000292">
    <property type="protein sequence ID" value="CAB4853608.1"/>
    <property type="molecule type" value="Genomic_DNA"/>
</dbReference>
<keyword evidence="1" id="KW-0472">Membrane</keyword>
<evidence type="ECO:0000313" key="3">
    <source>
        <dbReference type="EMBL" id="CAB4739072.1"/>
    </source>
</evidence>
<dbReference type="AlphaFoldDB" id="A0A6J6SVW7"/>
<organism evidence="3">
    <name type="scientific">freshwater metagenome</name>
    <dbReference type="NCBI Taxonomy" id="449393"/>
    <lineage>
        <taxon>unclassified sequences</taxon>
        <taxon>metagenomes</taxon>
        <taxon>ecological metagenomes</taxon>
    </lineage>
</organism>
<protein>
    <submittedName>
        <fullName evidence="3">Unannotated protein</fullName>
    </submittedName>
</protein>
<dbReference type="EMBL" id="CAEZYF010000023">
    <property type="protein sequence ID" value="CAB4739072.1"/>
    <property type="molecule type" value="Genomic_DNA"/>
</dbReference>
<evidence type="ECO:0000313" key="2">
    <source>
        <dbReference type="EMBL" id="CAB4365186.1"/>
    </source>
</evidence>
<dbReference type="EMBL" id="CAFBOL010000090">
    <property type="protein sequence ID" value="CAB5006196.1"/>
    <property type="molecule type" value="Genomic_DNA"/>
</dbReference>
<name>A0A6J6SVW7_9ZZZZ</name>
<keyword evidence="1" id="KW-1133">Transmembrane helix</keyword>
<evidence type="ECO:0000313" key="5">
    <source>
        <dbReference type="EMBL" id="CAB4853608.1"/>
    </source>
</evidence>
<accession>A0A6J6SVW7</accession>
<dbReference type="EMBL" id="CAFAAV010000159">
    <property type="protein sequence ID" value="CAB4828766.1"/>
    <property type="molecule type" value="Genomic_DNA"/>
</dbReference>
<sequence>MSRRRFRTGEFFVAMGLTIGAPCGTAVIVFAGVAQSKAPIQQLESPGVADGATASGLIAPSAETFTPSGKGVAGRTP</sequence>
<reference evidence="3" key="1">
    <citation type="submission" date="2020-05" db="EMBL/GenBank/DDBJ databases">
        <authorList>
            <person name="Chiriac C."/>
            <person name="Salcher M."/>
            <person name="Ghai R."/>
            <person name="Kavagutti S V."/>
        </authorList>
    </citation>
    <scope>NUCLEOTIDE SEQUENCE</scope>
</reference>
<proteinExistence type="predicted"/>
<feature type="transmembrane region" description="Helical" evidence="1">
    <location>
        <begin position="12"/>
        <end position="34"/>
    </location>
</feature>
<dbReference type="EMBL" id="CAESGF010000025">
    <property type="protein sequence ID" value="CAB4365186.1"/>
    <property type="molecule type" value="Genomic_DNA"/>
</dbReference>